<dbReference type="InterPro" id="IPR051164">
    <property type="entry name" value="NmrA-like_oxidored"/>
</dbReference>
<dbReference type="PANTHER" id="PTHR42748:SF10">
    <property type="entry name" value="NMRA-LIKE DOMAIN-CONTAINING PROTEIN"/>
    <property type="match status" value="1"/>
</dbReference>
<dbReference type="Proteomes" id="UP000010556">
    <property type="component" value="Unassembled WGS sequence"/>
</dbReference>
<protein>
    <recommendedName>
        <fullName evidence="3">NmrA-like family domain-containing protein 1</fullName>
    </recommendedName>
</protein>
<keyword evidence="6" id="KW-1185">Reference proteome</keyword>
<dbReference type="GO" id="GO:0005634">
    <property type="term" value="C:nucleus"/>
    <property type="evidence" value="ECO:0007669"/>
    <property type="project" value="TreeGrafter"/>
</dbReference>
<dbReference type="InterPro" id="IPR036291">
    <property type="entry name" value="NAD(P)-bd_dom_sf"/>
</dbReference>
<dbReference type="PANTHER" id="PTHR42748">
    <property type="entry name" value="NITROGEN METABOLITE REPRESSION PROTEIN NMRA FAMILY MEMBER"/>
    <property type="match status" value="1"/>
</dbReference>
<dbReference type="Pfam" id="PF05368">
    <property type="entry name" value="NmrA"/>
    <property type="match status" value="1"/>
</dbReference>
<evidence type="ECO:0000256" key="1">
    <source>
        <dbReference type="ARBA" id="ARBA00006328"/>
    </source>
</evidence>
<keyword evidence="2" id="KW-0521">NADP</keyword>
<evidence type="ECO:0000313" key="6">
    <source>
        <dbReference type="Proteomes" id="UP000010556"/>
    </source>
</evidence>
<reference evidence="6" key="1">
    <citation type="journal article" date="2013" name="Science">
        <title>Comparative analysis of bat genomes provides insight into the evolution of flight and immunity.</title>
        <authorList>
            <person name="Zhang G."/>
            <person name="Cowled C."/>
            <person name="Shi Z."/>
            <person name="Huang Z."/>
            <person name="Bishop-Lilly K.A."/>
            <person name="Fang X."/>
            <person name="Wynne J.W."/>
            <person name="Xiong Z."/>
            <person name="Baker M.L."/>
            <person name="Zhao W."/>
            <person name="Tachedjian M."/>
            <person name="Zhu Y."/>
            <person name="Zhou P."/>
            <person name="Jiang X."/>
            <person name="Ng J."/>
            <person name="Yang L."/>
            <person name="Wu L."/>
            <person name="Xiao J."/>
            <person name="Feng Y."/>
            <person name="Chen Y."/>
            <person name="Sun X."/>
            <person name="Zhang Y."/>
            <person name="Marsh G.A."/>
            <person name="Crameri G."/>
            <person name="Broder C.C."/>
            <person name="Frey K.G."/>
            <person name="Wang L.F."/>
            <person name="Wang J."/>
        </authorList>
    </citation>
    <scope>NUCLEOTIDE SEQUENCE [LARGE SCALE GENOMIC DNA]</scope>
</reference>
<evidence type="ECO:0000313" key="5">
    <source>
        <dbReference type="EMBL" id="ELK37401.1"/>
    </source>
</evidence>
<dbReference type="eggNOG" id="ENOG502QQEA">
    <property type="taxonomic scope" value="Eukaryota"/>
</dbReference>
<name>L5MG86_MYODS</name>
<comment type="similarity">
    <text evidence="1">Belongs to the NmrA-type oxidoreductase family.</text>
</comment>
<accession>L5MG86</accession>
<dbReference type="EMBL" id="KB100439">
    <property type="protein sequence ID" value="ELK37401.1"/>
    <property type="molecule type" value="Genomic_DNA"/>
</dbReference>
<evidence type="ECO:0000256" key="2">
    <source>
        <dbReference type="ARBA" id="ARBA00022857"/>
    </source>
</evidence>
<dbReference type="InterPro" id="IPR008030">
    <property type="entry name" value="NmrA-like"/>
</dbReference>
<proteinExistence type="inferred from homology"/>
<evidence type="ECO:0000256" key="3">
    <source>
        <dbReference type="ARBA" id="ARBA00040296"/>
    </source>
</evidence>
<dbReference type="AlphaFoldDB" id="L5MG86"/>
<organism evidence="5 6">
    <name type="scientific">Myotis davidii</name>
    <name type="common">David's myotis</name>
    <dbReference type="NCBI Taxonomy" id="225400"/>
    <lineage>
        <taxon>Eukaryota</taxon>
        <taxon>Metazoa</taxon>
        <taxon>Chordata</taxon>
        <taxon>Craniata</taxon>
        <taxon>Vertebrata</taxon>
        <taxon>Euteleostomi</taxon>
        <taxon>Mammalia</taxon>
        <taxon>Eutheria</taxon>
        <taxon>Laurasiatheria</taxon>
        <taxon>Chiroptera</taxon>
        <taxon>Yangochiroptera</taxon>
        <taxon>Vespertilionidae</taxon>
        <taxon>Myotis</taxon>
    </lineage>
</organism>
<evidence type="ECO:0000259" key="4">
    <source>
        <dbReference type="Pfam" id="PF05368"/>
    </source>
</evidence>
<dbReference type="SUPFAM" id="SSF51735">
    <property type="entry name" value="NAD(P)-binding Rossmann-fold domains"/>
    <property type="match status" value="1"/>
</dbReference>
<gene>
    <name evidence="5" type="ORF">MDA_GLEAN10004393</name>
</gene>
<dbReference type="Gene3D" id="3.90.25.10">
    <property type="entry name" value="UDP-galactose 4-epimerase, domain 1"/>
    <property type="match status" value="1"/>
</dbReference>
<sequence>MLTSQNHGDLRMSVQWSRSFVYRWHVKGTPQIKGKLVADVTKRLGVKHVVFSGLENVKRLTGGKLVVEHFDRKGEVEEYFWSIGVPMTSIHLAAYFENFLTLWKPKKASDGDYYTVALPMGDIPMDGISVADIGAVVSRIFDSPEEFLGKAMGLTYEKLGFPGAEEMANMFRFYQMKPARDVKLTHRLNPEVKSFSQFVSENKEALMGI</sequence>
<feature type="domain" description="NmrA-like" evidence="4">
    <location>
        <begin position="33"/>
        <end position="161"/>
    </location>
</feature>